<comment type="subcellular location">
    <subcellularLocation>
        <location evidence="1">Membrane</location>
    </subcellularLocation>
</comment>
<keyword evidence="3" id="KW-0001">2Fe-2S</keyword>
<evidence type="ECO:0000256" key="7">
    <source>
        <dbReference type="ARBA" id="ARBA00023002"/>
    </source>
</evidence>
<protein>
    <submittedName>
        <fullName evidence="12">Oxygenase</fullName>
    </submittedName>
</protein>
<evidence type="ECO:0000313" key="12">
    <source>
        <dbReference type="EMBL" id="GAA0172321.1"/>
    </source>
</evidence>
<evidence type="ECO:0000313" key="13">
    <source>
        <dbReference type="Proteomes" id="UP001454036"/>
    </source>
</evidence>
<accession>A0AAV3RAG5</accession>
<keyword evidence="4" id="KW-0479">Metal-binding</keyword>
<keyword evidence="13" id="KW-1185">Reference proteome</keyword>
<gene>
    <name evidence="12" type="ORF">LIER_26169</name>
</gene>
<dbReference type="PANTHER" id="PTHR21266">
    <property type="entry name" value="IRON-SULFUR DOMAIN CONTAINING PROTEIN"/>
    <property type="match status" value="1"/>
</dbReference>
<dbReference type="GO" id="GO:0016491">
    <property type="term" value="F:oxidoreductase activity"/>
    <property type="evidence" value="ECO:0007669"/>
    <property type="project" value="UniProtKB-KW"/>
</dbReference>
<dbReference type="SUPFAM" id="SSF50022">
    <property type="entry name" value="ISP domain"/>
    <property type="match status" value="1"/>
</dbReference>
<evidence type="ECO:0000256" key="2">
    <source>
        <dbReference type="ARBA" id="ARBA00022692"/>
    </source>
</evidence>
<keyword evidence="10" id="KW-0472">Membrane</keyword>
<evidence type="ECO:0000256" key="9">
    <source>
        <dbReference type="ARBA" id="ARBA00023014"/>
    </source>
</evidence>
<evidence type="ECO:0000256" key="8">
    <source>
        <dbReference type="ARBA" id="ARBA00023004"/>
    </source>
</evidence>
<dbReference type="Proteomes" id="UP001454036">
    <property type="component" value="Unassembled WGS sequence"/>
</dbReference>
<dbReference type="Gene3D" id="2.102.10.10">
    <property type="entry name" value="Rieske [2Fe-2S] iron-sulphur domain"/>
    <property type="match status" value="1"/>
</dbReference>
<evidence type="ECO:0000259" key="11">
    <source>
        <dbReference type="PROSITE" id="PS51296"/>
    </source>
</evidence>
<organism evidence="12 13">
    <name type="scientific">Lithospermum erythrorhizon</name>
    <name type="common">Purple gromwell</name>
    <name type="synonym">Lithospermum officinale var. erythrorhizon</name>
    <dbReference type="NCBI Taxonomy" id="34254"/>
    <lineage>
        <taxon>Eukaryota</taxon>
        <taxon>Viridiplantae</taxon>
        <taxon>Streptophyta</taxon>
        <taxon>Embryophyta</taxon>
        <taxon>Tracheophyta</taxon>
        <taxon>Spermatophyta</taxon>
        <taxon>Magnoliopsida</taxon>
        <taxon>eudicotyledons</taxon>
        <taxon>Gunneridae</taxon>
        <taxon>Pentapetalae</taxon>
        <taxon>asterids</taxon>
        <taxon>lamiids</taxon>
        <taxon>Boraginales</taxon>
        <taxon>Boraginaceae</taxon>
        <taxon>Boraginoideae</taxon>
        <taxon>Lithospermeae</taxon>
        <taxon>Lithospermum</taxon>
    </lineage>
</organism>
<proteinExistence type="predicted"/>
<dbReference type="AlphaFoldDB" id="A0AAV3RAG5"/>
<dbReference type="Gene3D" id="3.90.380.10">
    <property type="entry name" value="Naphthalene 1,2-dioxygenase Alpha Subunit, Chain A, domain 1"/>
    <property type="match status" value="1"/>
</dbReference>
<dbReference type="GO" id="GO:0046872">
    <property type="term" value="F:metal ion binding"/>
    <property type="evidence" value="ECO:0007669"/>
    <property type="project" value="UniProtKB-KW"/>
</dbReference>
<sequence length="283" mass="32458">MEAMQMLKASSFPSFYSSYAKPFSKSKPPSNLCVQTNELKKTCILTCSKSCKKEGRFLNLPSAASTFSTATTEADQETIFTTKTDNEPKVSEEKFDWYDQWYPIMPLCDLDKRRPHGKKVMGIDVVAWWDKNDEQWKVFDDRCPHRLAPLSEGRIDPSGRLQCVYHGWCFGGAGDCKFIPQAPGDGPQVHTSKKACVGVYPSYVQNGILWFWPSTDAQYKHIILEKKPPYVPELDDPSYTRPEEFLTRDLPYGYEVLIENLMDPSHAPYAHYTIMKVWEPPTR</sequence>
<dbReference type="EMBL" id="BAABME010008069">
    <property type="protein sequence ID" value="GAA0172321.1"/>
    <property type="molecule type" value="Genomic_DNA"/>
</dbReference>
<keyword evidence="7" id="KW-0560">Oxidoreductase</keyword>
<evidence type="ECO:0000256" key="1">
    <source>
        <dbReference type="ARBA" id="ARBA00004370"/>
    </source>
</evidence>
<dbReference type="GO" id="GO:0005737">
    <property type="term" value="C:cytoplasm"/>
    <property type="evidence" value="ECO:0007669"/>
    <property type="project" value="TreeGrafter"/>
</dbReference>
<dbReference type="InterPro" id="IPR036922">
    <property type="entry name" value="Rieske_2Fe-2S_sf"/>
</dbReference>
<dbReference type="GO" id="GO:0016020">
    <property type="term" value="C:membrane"/>
    <property type="evidence" value="ECO:0007669"/>
    <property type="project" value="UniProtKB-SubCell"/>
</dbReference>
<evidence type="ECO:0000256" key="6">
    <source>
        <dbReference type="ARBA" id="ARBA00022989"/>
    </source>
</evidence>
<dbReference type="Pfam" id="PF00355">
    <property type="entry name" value="Rieske"/>
    <property type="match status" value="1"/>
</dbReference>
<dbReference type="PANTHER" id="PTHR21266:SF32">
    <property type="entry name" value="CHOLESTEROL 7-DESATURASE NVD"/>
    <property type="match status" value="1"/>
</dbReference>
<dbReference type="InterPro" id="IPR017941">
    <property type="entry name" value="Rieske_2Fe-2S"/>
</dbReference>
<evidence type="ECO:0000256" key="5">
    <source>
        <dbReference type="ARBA" id="ARBA00022946"/>
    </source>
</evidence>
<keyword evidence="9" id="KW-0411">Iron-sulfur</keyword>
<dbReference type="GO" id="GO:0051537">
    <property type="term" value="F:2 iron, 2 sulfur cluster binding"/>
    <property type="evidence" value="ECO:0007669"/>
    <property type="project" value="UniProtKB-KW"/>
</dbReference>
<keyword evidence="5" id="KW-0809">Transit peptide</keyword>
<comment type="caution">
    <text evidence="12">The sequence shown here is derived from an EMBL/GenBank/DDBJ whole genome shotgun (WGS) entry which is preliminary data.</text>
</comment>
<evidence type="ECO:0000256" key="4">
    <source>
        <dbReference type="ARBA" id="ARBA00022723"/>
    </source>
</evidence>
<evidence type="ECO:0000256" key="10">
    <source>
        <dbReference type="ARBA" id="ARBA00023136"/>
    </source>
</evidence>
<dbReference type="PROSITE" id="PS51296">
    <property type="entry name" value="RIESKE"/>
    <property type="match status" value="1"/>
</dbReference>
<keyword evidence="8" id="KW-0408">Iron</keyword>
<keyword evidence="6" id="KW-1133">Transmembrane helix</keyword>
<reference evidence="12 13" key="1">
    <citation type="submission" date="2024-01" db="EMBL/GenBank/DDBJ databases">
        <title>The complete chloroplast genome sequence of Lithospermum erythrorhizon: insights into the phylogenetic relationship among Boraginaceae species and the maternal lineages of purple gromwells.</title>
        <authorList>
            <person name="Okada T."/>
            <person name="Watanabe K."/>
        </authorList>
    </citation>
    <scope>NUCLEOTIDE SEQUENCE [LARGE SCALE GENOMIC DNA]</scope>
</reference>
<dbReference type="SUPFAM" id="SSF55961">
    <property type="entry name" value="Bet v1-like"/>
    <property type="match status" value="1"/>
</dbReference>
<dbReference type="InterPro" id="IPR050584">
    <property type="entry name" value="Cholesterol_7-desaturase"/>
</dbReference>
<name>A0AAV3RAG5_LITER</name>
<evidence type="ECO:0000256" key="3">
    <source>
        <dbReference type="ARBA" id="ARBA00022714"/>
    </source>
</evidence>
<keyword evidence="2" id="KW-0812">Transmembrane</keyword>
<feature type="domain" description="Rieske" evidence="11">
    <location>
        <begin position="101"/>
        <end position="211"/>
    </location>
</feature>
<dbReference type="CDD" id="cd03480">
    <property type="entry name" value="Rieske_RO_Alpha_PaO"/>
    <property type="match status" value="1"/>
</dbReference>